<sequence>MARTKQTARKPQKQGKPARFAGPIAKKSTAPKPRNSVEIGNALEFEGDFPCVIRHVANGVKYEGVFCAVKFNEYYEEEKNCLTGSSEELKTLTATQEDIISTSIKKVNWRGSKIYSCPYCGSVFASGRRVNAVRHANQRPDRSTEPACPKRRTEEPAIDGVWYEAKLEPVESTPGIFYANLD</sequence>
<evidence type="ECO:0000313" key="3">
    <source>
        <dbReference type="Proteomes" id="UP000015104"/>
    </source>
</evidence>
<reference evidence="3" key="1">
    <citation type="submission" date="2011-08" db="EMBL/GenBank/DDBJ databases">
        <authorList>
            <person name="Rombauts S."/>
        </authorList>
    </citation>
    <scope>NUCLEOTIDE SEQUENCE</scope>
    <source>
        <strain evidence="3">London</strain>
    </source>
</reference>
<keyword evidence="3" id="KW-1185">Reference proteome</keyword>
<evidence type="ECO:0000313" key="2">
    <source>
        <dbReference type="EnsemblMetazoa" id="tetur03g04310.1"/>
    </source>
</evidence>
<reference evidence="2" key="2">
    <citation type="submission" date="2015-06" db="UniProtKB">
        <authorList>
            <consortium name="EnsemblMetazoa"/>
        </authorList>
    </citation>
    <scope>IDENTIFICATION</scope>
</reference>
<protein>
    <recommendedName>
        <fullName evidence="4">C2H2-type domain-containing protein</fullName>
    </recommendedName>
</protein>
<accession>T1JZK9</accession>
<feature type="compositionally biased region" description="Basic residues" evidence="1">
    <location>
        <begin position="1"/>
        <end position="13"/>
    </location>
</feature>
<organism evidence="2 3">
    <name type="scientific">Tetranychus urticae</name>
    <name type="common">Two-spotted spider mite</name>
    <dbReference type="NCBI Taxonomy" id="32264"/>
    <lineage>
        <taxon>Eukaryota</taxon>
        <taxon>Metazoa</taxon>
        <taxon>Ecdysozoa</taxon>
        <taxon>Arthropoda</taxon>
        <taxon>Chelicerata</taxon>
        <taxon>Arachnida</taxon>
        <taxon>Acari</taxon>
        <taxon>Acariformes</taxon>
        <taxon>Trombidiformes</taxon>
        <taxon>Prostigmata</taxon>
        <taxon>Eleutherengona</taxon>
        <taxon>Raphignathae</taxon>
        <taxon>Tetranychoidea</taxon>
        <taxon>Tetranychidae</taxon>
        <taxon>Tetranychus</taxon>
    </lineage>
</organism>
<dbReference type="EMBL" id="CAEY01001121">
    <property type="status" value="NOT_ANNOTATED_CDS"/>
    <property type="molecule type" value="Genomic_DNA"/>
</dbReference>
<feature type="region of interest" description="Disordered" evidence="1">
    <location>
        <begin position="1"/>
        <end position="35"/>
    </location>
</feature>
<evidence type="ECO:0000256" key="1">
    <source>
        <dbReference type="SAM" id="MobiDB-lite"/>
    </source>
</evidence>
<dbReference type="Proteomes" id="UP000015104">
    <property type="component" value="Unassembled WGS sequence"/>
</dbReference>
<name>T1JZK9_TETUR</name>
<evidence type="ECO:0008006" key="4">
    <source>
        <dbReference type="Google" id="ProtNLM"/>
    </source>
</evidence>
<dbReference type="EnsemblMetazoa" id="tetur03g04310.1">
    <property type="protein sequence ID" value="tetur03g04310.1"/>
    <property type="gene ID" value="tetur03g04310"/>
</dbReference>
<proteinExistence type="predicted"/>
<dbReference type="HOGENOM" id="CLU_1483855_0_0_1"/>
<dbReference type="AlphaFoldDB" id="T1JZK9"/>